<reference evidence="1 2" key="1">
    <citation type="submission" date="2016-01" db="EMBL/GenBank/DDBJ databases">
        <title>Draft Genome Sequences of Seven Thermophilic Sporeformers Isolated from Foods.</title>
        <authorList>
            <person name="Berendsen E.M."/>
            <person name="Wells-Bennik M.H."/>
            <person name="Krawcyk A.O."/>
            <person name="De Jong A."/>
            <person name="Holsappel S."/>
            <person name="Eijlander R.T."/>
            <person name="Kuipers O.P."/>
        </authorList>
    </citation>
    <scope>NUCLEOTIDE SEQUENCE [LARGE SCALE GENOMIC DNA]</scope>
    <source>
        <strain evidence="1 2">B4119</strain>
    </source>
</reference>
<dbReference type="EMBL" id="LQYS01000031">
    <property type="protein sequence ID" value="KYD16670.1"/>
    <property type="molecule type" value="Genomic_DNA"/>
</dbReference>
<evidence type="ECO:0000313" key="2">
    <source>
        <dbReference type="Proteomes" id="UP000075455"/>
    </source>
</evidence>
<dbReference type="PATRIC" id="fig|81408.3.peg.2861"/>
<protein>
    <submittedName>
        <fullName evidence="1">Uncharacterized protein</fullName>
    </submittedName>
</protein>
<name>A0A150LWI2_9BACL</name>
<gene>
    <name evidence="1" type="ORF">B4119_4084</name>
</gene>
<accession>A0A150LWI2</accession>
<proteinExistence type="predicted"/>
<organism evidence="1 2">
    <name type="scientific">Saccharococcus caldoxylosilyticus</name>
    <dbReference type="NCBI Taxonomy" id="81408"/>
    <lineage>
        <taxon>Bacteria</taxon>
        <taxon>Bacillati</taxon>
        <taxon>Bacillota</taxon>
        <taxon>Bacilli</taxon>
        <taxon>Bacillales</taxon>
        <taxon>Anoxybacillaceae</taxon>
        <taxon>Saccharococcus</taxon>
    </lineage>
</organism>
<evidence type="ECO:0000313" key="1">
    <source>
        <dbReference type="EMBL" id="KYD16670.1"/>
    </source>
</evidence>
<sequence>MDEIERERSIQLQPIKRIAQLRLEPSEENNGRVIPDDVVDLVKEYEYRNGRLNIRQQKAFGLIDFTSESTNEETRFIIVTNSLSDLLRNINYEDYVGIDNSVFIYVVENNEIKEEIQLEKTLRIL</sequence>
<comment type="caution">
    <text evidence="1">The sequence shown here is derived from an EMBL/GenBank/DDBJ whole genome shotgun (WGS) entry which is preliminary data.</text>
</comment>
<dbReference type="STRING" id="81408.B4119_4084"/>
<dbReference type="AlphaFoldDB" id="A0A150LWI2"/>
<dbReference type="Proteomes" id="UP000075455">
    <property type="component" value="Unassembled WGS sequence"/>
</dbReference>
<dbReference type="RefSeq" id="WP_061579167.1">
    <property type="nucleotide sequence ID" value="NZ_LQYS01000031.1"/>
</dbReference>